<keyword evidence="5" id="KW-1185">Reference proteome</keyword>
<feature type="domain" description="INO80 complex subunit 3-like middle region" evidence="3">
    <location>
        <begin position="163"/>
        <end position="273"/>
    </location>
</feature>
<reference evidence="4" key="1">
    <citation type="submission" date="2023-07" db="EMBL/GenBank/DDBJ databases">
        <title>Black Yeasts Isolated from many extreme environments.</title>
        <authorList>
            <person name="Coleine C."/>
            <person name="Stajich J.E."/>
            <person name="Selbmann L."/>
        </authorList>
    </citation>
    <scope>NUCLEOTIDE SEQUENCE</scope>
    <source>
        <strain evidence="4">CCFEE 5485</strain>
    </source>
</reference>
<feature type="domain" description="INO80 complex subunit 3 N-terminal" evidence="2">
    <location>
        <begin position="37"/>
        <end position="105"/>
    </location>
</feature>
<dbReference type="GO" id="GO:0031011">
    <property type="term" value="C:Ino80 complex"/>
    <property type="evidence" value="ECO:0007669"/>
    <property type="project" value="InterPro"/>
</dbReference>
<dbReference type="AlphaFoldDB" id="A0AAE1C5G4"/>
<feature type="compositionally biased region" description="Basic and acidic residues" evidence="1">
    <location>
        <begin position="329"/>
        <end position="341"/>
    </location>
</feature>
<feature type="compositionally biased region" description="Gly residues" evidence="1">
    <location>
        <begin position="342"/>
        <end position="354"/>
    </location>
</feature>
<feature type="region of interest" description="Disordered" evidence="1">
    <location>
        <begin position="166"/>
        <end position="198"/>
    </location>
</feature>
<gene>
    <name evidence="4" type="ORF">LTR78_001276</name>
</gene>
<protein>
    <recommendedName>
        <fullName evidence="6">IEC3 subunit of the Ino80 complex, chromatin re-modelling-domain-containing protein</fullName>
    </recommendedName>
</protein>
<dbReference type="EMBL" id="JAUTXT010000003">
    <property type="protein sequence ID" value="KAK3678823.1"/>
    <property type="molecule type" value="Genomic_DNA"/>
</dbReference>
<dbReference type="InterPro" id="IPR055449">
    <property type="entry name" value="Iec3-like_M"/>
</dbReference>
<sequence>MAETATPPTGHPTLGGKSLDNLPPNPYAAPERGQSYRSWRKKYRKMRAKFDGVLEENRRMFRDECKLEGLAKRLREELDGLLDICLDLNENPSLPPELRFNIRPPLRLPPVVEIPDSLTPEHADQMLLDYQQAVRQGTIPHLDLHIVRSEVEYKLAAQESRPLDNLLASLPSRPTADSISEDLLHPRDDPPPPGYLTADQETEYLTKLDTKLTDPLSAHRLSETAIPTHSKTPSKSTTTEEDKHFAEMTPRELERHVELLNPQSQHNWLKSHHKLGLLEDGANGETESLAAHDQGGNISSISKPSPSSLTTAPRKRGGGGTGKNLAKQVGDRALERAREEGGSPGISGYDGGGYGDEEMTVMGGEVPGSGKKKGSGSGGRDGDGAYNPKQGVKGSGNGGGSGGGGGGGKAKRKRSGGEELGGGSSASAGKKARVEGGGE</sequence>
<proteinExistence type="predicted"/>
<feature type="region of interest" description="Disordered" evidence="1">
    <location>
        <begin position="287"/>
        <end position="439"/>
    </location>
</feature>
<feature type="compositionally biased region" description="Low complexity" evidence="1">
    <location>
        <begin position="298"/>
        <end position="308"/>
    </location>
</feature>
<feature type="region of interest" description="Disordered" evidence="1">
    <location>
        <begin position="1"/>
        <end position="35"/>
    </location>
</feature>
<feature type="compositionally biased region" description="Low complexity" evidence="1">
    <location>
        <begin position="227"/>
        <end position="237"/>
    </location>
</feature>
<dbReference type="GO" id="GO:0006338">
    <property type="term" value="P:chromatin remodeling"/>
    <property type="evidence" value="ECO:0007669"/>
    <property type="project" value="InterPro"/>
</dbReference>
<evidence type="ECO:0000313" key="5">
    <source>
        <dbReference type="Proteomes" id="UP001274830"/>
    </source>
</evidence>
<evidence type="ECO:0000259" key="3">
    <source>
        <dbReference type="Pfam" id="PF24244"/>
    </source>
</evidence>
<accession>A0AAE1C5G4</accession>
<feature type="region of interest" description="Disordered" evidence="1">
    <location>
        <begin position="218"/>
        <end position="246"/>
    </location>
</feature>
<dbReference type="Pfam" id="PF14612">
    <property type="entry name" value="Ino80_Iec3"/>
    <property type="match status" value="1"/>
</dbReference>
<name>A0AAE1C5G4_9PEZI</name>
<dbReference type="Pfam" id="PF24244">
    <property type="entry name" value="Iec3-like_M"/>
    <property type="match status" value="1"/>
</dbReference>
<dbReference type="Proteomes" id="UP001274830">
    <property type="component" value="Unassembled WGS sequence"/>
</dbReference>
<comment type="caution">
    <text evidence="4">The sequence shown here is derived from an EMBL/GenBank/DDBJ whole genome shotgun (WGS) entry which is preliminary data.</text>
</comment>
<evidence type="ECO:0000313" key="4">
    <source>
        <dbReference type="EMBL" id="KAK3678823.1"/>
    </source>
</evidence>
<evidence type="ECO:0000256" key="1">
    <source>
        <dbReference type="SAM" id="MobiDB-lite"/>
    </source>
</evidence>
<organism evidence="4 5">
    <name type="scientific">Recurvomyces mirabilis</name>
    <dbReference type="NCBI Taxonomy" id="574656"/>
    <lineage>
        <taxon>Eukaryota</taxon>
        <taxon>Fungi</taxon>
        <taxon>Dikarya</taxon>
        <taxon>Ascomycota</taxon>
        <taxon>Pezizomycotina</taxon>
        <taxon>Dothideomycetes</taxon>
        <taxon>Dothideomycetidae</taxon>
        <taxon>Mycosphaerellales</taxon>
        <taxon>Teratosphaeriaceae</taxon>
        <taxon>Recurvomyces</taxon>
    </lineage>
</organism>
<dbReference type="InterPro" id="IPR032742">
    <property type="entry name" value="Iec3_N"/>
</dbReference>
<evidence type="ECO:0000259" key="2">
    <source>
        <dbReference type="Pfam" id="PF14612"/>
    </source>
</evidence>
<evidence type="ECO:0008006" key="6">
    <source>
        <dbReference type="Google" id="ProtNLM"/>
    </source>
</evidence>
<feature type="compositionally biased region" description="Gly residues" evidence="1">
    <location>
        <begin position="393"/>
        <end position="408"/>
    </location>
</feature>